<name>A0AAV4SE73_CAEEX</name>
<proteinExistence type="predicted"/>
<dbReference type="Proteomes" id="UP001054945">
    <property type="component" value="Unassembled WGS sequence"/>
</dbReference>
<reference evidence="1 2" key="1">
    <citation type="submission" date="2021-06" db="EMBL/GenBank/DDBJ databases">
        <title>Caerostris extrusa draft genome.</title>
        <authorList>
            <person name="Kono N."/>
            <person name="Arakawa K."/>
        </authorList>
    </citation>
    <scope>NUCLEOTIDE SEQUENCE [LARGE SCALE GENOMIC DNA]</scope>
</reference>
<organism evidence="1 2">
    <name type="scientific">Caerostris extrusa</name>
    <name type="common">Bark spider</name>
    <name type="synonym">Caerostris bankana</name>
    <dbReference type="NCBI Taxonomy" id="172846"/>
    <lineage>
        <taxon>Eukaryota</taxon>
        <taxon>Metazoa</taxon>
        <taxon>Ecdysozoa</taxon>
        <taxon>Arthropoda</taxon>
        <taxon>Chelicerata</taxon>
        <taxon>Arachnida</taxon>
        <taxon>Araneae</taxon>
        <taxon>Araneomorphae</taxon>
        <taxon>Entelegynae</taxon>
        <taxon>Araneoidea</taxon>
        <taxon>Araneidae</taxon>
        <taxon>Caerostris</taxon>
    </lineage>
</organism>
<evidence type="ECO:0000313" key="2">
    <source>
        <dbReference type="Proteomes" id="UP001054945"/>
    </source>
</evidence>
<evidence type="ECO:0000313" key="1">
    <source>
        <dbReference type="EMBL" id="GIY31792.1"/>
    </source>
</evidence>
<comment type="caution">
    <text evidence="1">The sequence shown here is derived from an EMBL/GenBank/DDBJ whole genome shotgun (WGS) entry which is preliminary data.</text>
</comment>
<keyword evidence="2" id="KW-1185">Reference proteome</keyword>
<gene>
    <name evidence="1" type="ORF">CEXT_343041</name>
</gene>
<dbReference type="EMBL" id="BPLR01009425">
    <property type="protein sequence ID" value="GIY31792.1"/>
    <property type="molecule type" value="Genomic_DNA"/>
</dbReference>
<protein>
    <submittedName>
        <fullName evidence="1">Uncharacterized protein</fullName>
    </submittedName>
</protein>
<sequence>MVGFRNSIAEITSITFRCSVVPIFDIRQEEIQRSYIWRSRGPSLPIHLCGNVSPEKLRMSELSAVRNHPAEISHLAAKKIAV</sequence>
<accession>A0AAV4SE73</accession>
<dbReference type="AlphaFoldDB" id="A0AAV4SE73"/>